<accession>A0ABW5D3A7</accession>
<name>A0ABW5D3A7_9BACT</name>
<evidence type="ECO:0000256" key="1">
    <source>
        <dbReference type="SAM" id="SignalP"/>
    </source>
</evidence>
<keyword evidence="1" id="KW-0732">Signal</keyword>
<sequence>MKKILAIFILVIAAVACTEDFDEMNIDPKNASSNVPATTLLSNGQKNLADVVTSTNVNLNVFRLLSQYWTETTYTDESRYDLSTRNIPQNFWNVLYRDVLRDLREARNLTNANADIDEGVKGQQLAIIEITEIYAWMVLVNTYGDVPYTEALDIENVIPKYDDDAAIYNDLLVRIDNALTALNTEVEGGAGADELAAADLIYGGDIEKWIKFGNSLKLKLGMTIADVDPGKARTVVEAAAADPEKLISSNEDNAAFQYLNTPPNTNPIWVDLVQSGRRDYVAANTIVNEMNRLEDPRREAYFTTVALAADDPATPDVDETVPRYVGGIYGRSNSYSRFSKPDEQIASPTFEGLLMDYSEVEFFLAEAVERGFAVGGTAEEHYNAAIRASMEYWGVEDEAVINNYLSQPEVAYTSPASGADFREKIGTQKWIALYNRGTEGWTEWRRLDAPDLVPPANAVLPEIPVRFPYPVQEQNLNTANYQAASGAIGGDVTTSKVFWDVR</sequence>
<gene>
    <name evidence="2" type="ORF">ACFSKP_19935</name>
</gene>
<feature type="chain" id="PRO_5046991358" evidence="1">
    <location>
        <begin position="19"/>
        <end position="502"/>
    </location>
</feature>
<evidence type="ECO:0000313" key="3">
    <source>
        <dbReference type="Proteomes" id="UP001597374"/>
    </source>
</evidence>
<proteinExistence type="predicted"/>
<protein>
    <submittedName>
        <fullName evidence="2">SusD/RagB family nutrient-binding outer membrane lipoprotein</fullName>
    </submittedName>
</protein>
<dbReference type="InterPro" id="IPR041662">
    <property type="entry name" value="SusD-like_2"/>
</dbReference>
<dbReference type="Proteomes" id="UP001597374">
    <property type="component" value="Unassembled WGS sequence"/>
</dbReference>
<dbReference type="EMBL" id="JBHUIM010000004">
    <property type="protein sequence ID" value="MFD2248548.1"/>
    <property type="molecule type" value="Genomic_DNA"/>
</dbReference>
<organism evidence="2 3">
    <name type="scientific">Pontibacter ruber</name>
    <dbReference type="NCBI Taxonomy" id="1343895"/>
    <lineage>
        <taxon>Bacteria</taxon>
        <taxon>Pseudomonadati</taxon>
        <taxon>Bacteroidota</taxon>
        <taxon>Cytophagia</taxon>
        <taxon>Cytophagales</taxon>
        <taxon>Hymenobacteraceae</taxon>
        <taxon>Pontibacter</taxon>
    </lineage>
</organism>
<comment type="caution">
    <text evidence="2">The sequence shown here is derived from an EMBL/GenBank/DDBJ whole genome shotgun (WGS) entry which is preliminary data.</text>
</comment>
<feature type="signal peptide" evidence="1">
    <location>
        <begin position="1"/>
        <end position="18"/>
    </location>
</feature>
<dbReference type="InterPro" id="IPR011990">
    <property type="entry name" value="TPR-like_helical_dom_sf"/>
</dbReference>
<dbReference type="Gene3D" id="1.25.40.390">
    <property type="match status" value="1"/>
</dbReference>
<dbReference type="SUPFAM" id="SSF48452">
    <property type="entry name" value="TPR-like"/>
    <property type="match status" value="1"/>
</dbReference>
<keyword evidence="3" id="KW-1185">Reference proteome</keyword>
<evidence type="ECO:0000313" key="2">
    <source>
        <dbReference type="EMBL" id="MFD2248548.1"/>
    </source>
</evidence>
<keyword evidence="2" id="KW-0449">Lipoprotein</keyword>
<dbReference type="RefSeq" id="WP_250432074.1">
    <property type="nucleotide sequence ID" value="NZ_JALPRR010000005.1"/>
</dbReference>
<reference evidence="3" key="1">
    <citation type="journal article" date="2019" name="Int. J. Syst. Evol. Microbiol.">
        <title>The Global Catalogue of Microorganisms (GCM) 10K type strain sequencing project: providing services to taxonomists for standard genome sequencing and annotation.</title>
        <authorList>
            <consortium name="The Broad Institute Genomics Platform"/>
            <consortium name="The Broad Institute Genome Sequencing Center for Infectious Disease"/>
            <person name="Wu L."/>
            <person name="Ma J."/>
        </authorList>
    </citation>
    <scope>NUCLEOTIDE SEQUENCE [LARGE SCALE GENOMIC DNA]</scope>
    <source>
        <strain evidence="3">CGMCC 4.1782</strain>
    </source>
</reference>
<dbReference type="PROSITE" id="PS51257">
    <property type="entry name" value="PROKAR_LIPOPROTEIN"/>
    <property type="match status" value="1"/>
</dbReference>
<dbReference type="Pfam" id="PF12771">
    <property type="entry name" value="SusD-like_2"/>
    <property type="match status" value="1"/>
</dbReference>